<keyword evidence="3" id="KW-1185">Reference proteome</keyword>
<comment type="caution">
    <text evidence="2">The sequence shown here is derived from an EMBL/GenBank/DDBJ whole genome shotgun (WGS) entry which is preliminary data.</text>
</comment>
<evidence type="ECO:0000313" key="2">
    <source>
        <dbReference type="EMBL" id="CAK0788857.1"/>
    </source>
</evidence>
<name>A0ABN9P807_9DINO</name>
<dbReference type="EMBL" id="CAUYUJ010000126">
    <property type="protein sequence ID" value="CAK0788857.1"/>
    <property type="molecule type" value="Genomic_DNA"/>
</dbReference>
<proteinExistence type="predicted"/>
<sequence length="507" mass="55561">MREQASGIAEVVGVAAPGAEMGLAGSSWWVADPPSEAFDQVIAAVELVDSTEDRDDGTKVQRALPLARAMEFITPKSFSDWLHPGPKATLEFLESVLLNGGDLLVWLNAFMRKSGVSENSSFSHELRNFVQIVRLAVSYDQVGRTNMAYIEQAVRVIHETQQAIRRNPKHSDFTGLDVGTIGSCDETGGARLHDFSSWLSAKQKGVADAMGAQRKWREEQAAKRRRTSDRGPPSHPKAKAKSKASPAAPQEGQGWGTVSSCGPMPTGMTAREAIWGSLTANDLQYVGEKNLAPYRPDLLKVAKGNAVPKPAVDLLPPEEAAFSIDPERYLVRSQPEDELTELNQGCGPIVEVPDLSVRVGDVEDAFYQFSVESTAELFGLDDPVRCSEFGLTEVGDNDLGRLRPVRSSEKVFPVFHGLPRGRSWALHFCATSVKYFTSVAVRVLLGHCVRCLVHLRPAMSALAHPYRFASDSLGRASEIPGKVKREFRWKGRWRFAEAEGFIAGCLE</sequence>
<dbReference type="Proteomes" id="UP001189429">
    <property type="component" value="Unassembled WGS sequence"/>
</dbReference>
<gene>
    <name evidence="2" type="ORF">PCOR1329_LOCUS586</name>
</gene>
<reference evidence="2" key="1">
    <citation type="submission" date="2023-10" db="EMBL/GenBank/DDBJ databases">
        <authorList>
            <person name="Chen Y."/>
            <person name="Shah S."/>
            <person name="Dougan E. K."/>
            <person name="Thang M."/>
            <person name="Chan C."/>
        </authorList>
    </citation>
    <scope>NUCLEOTIDE SEQUENCE [LARGE SCALE GENOMIC DNA]</scope>
</reference>
<feature type="region of interest" description="Disordered" evidence="1">
    <location>
        <begin position="209"/>
        <end position="263"/>
    </location>
</feature>
<evidence type="ECO:0000313" key="3">
    <source>
        <dbReference type="Proteomes" id="UP001189429"/>
    </source>
</evidence>
<protein>
    <submittedName>
        <fullName evidence="2">Uncharacterized protein</fullName>
    </submittedName>
</protein>
<accession>A0ABN9P807</accession>
<feature type="non-terminal residue" evidence="2">
    <location>
        <position position="507"/>
    </location>
</feature>
<organism evidence="2 3">
    <name type="scientific">Prorocentrum cordatum</name>
    <dbReference type="NCBI Taxonomy" id="2364126"/>
    <lineage>
        <taxon>Eukaryota</taxon>
        <taxon>Sar</taxon>
        <taxon>Alveolata</taxon>
        <taxon>Dinophyceae</taxon>
        <taxon>Prorocentrales</taxon>
        <taxon>Prorocentraceae</taxon>
        <taxon>Prorocentrum</taxon>
    </lineage>
</organism>
<evidence type="ECO:0000256" key="1">
    <source>
        <dbReference type="SAM" id="MobiDB-lite"/>
    </source>
</evidence>